<dbReference type="EMBL" id="HBFR01001934">
    <property type="protein sequence ID" value="CAD8874074.1"/>
    <property type="molecule type" value="Transcribed_RNA"/>
</dbReference>
<keyword evidence="1" id="KW-1133">Transmembrane helix</keyword>
<organism evidence="2">
    <name type="scientific">Corethron hystrix</name>
    <dbReference type="NCBI Taxonomy" id="216773"/>
    <lineage>
        <taxon>Eukaryota</taxon>
        <taxon>Sar</taxon>
        <taxon>Stramenopiles</taxon>
        <taxon>Ochrophyta</taxon>
        <taxon>Bacillariophyta</taxon>
        <taxon>Coscinodiscophyceae</taxon>
        <taxon>Corethrophycidae</taxon>
        <taxon>Corethrales</taxon>
        <taxon>Corethraceae</taxon>
        <taxon>Corethron</taxon>
    </lineage>
</organism>
<proteinExistence type="predicted"/>
<name>A0A7S1B4D7_9STRA</name>
<protein>
    <submittedName>
        <fullName evidence="2">Uncharacterized protein</fullName>
    </submittedName>
</protein>
<evidence type="ECO:0000313" key="2">
    <source>
        <dbReference type="EMBL" id="CAD8874074.1"/>
    </source>
</evidence>
<keyword evidence="1" id="KW-0812">Transmembrane</keyword>
<reference evidence="2" key="1">
    <citation type="submission" date="2021-01" db="EMBL/GenBank/DDBJ databases">
        <authorList>
            <person name="Corre E."/>
            <person name="Pelletier E."/>
            <person name="Niang G."/>
            <person name="Scheremetjew M."/>
            <person name="Finn R."/>
            <person name="Kale V."/>
            <person name="Holt S."/>
            <person name="Cochrane G."/>
            <person name="Meng A."/>
            <person name="Brown T."/>
            <person name="Cohen L."/>
        </authorList>
    </citation>
    <scope>NUCLEOTIDE SEQUENCE</scope>
    <source>
        <strain evidence="2">308</strain>
    </source>
</reference>
<dbReference type="AlphaFoldDB" id="A0A7S1B4D7"/>
<gene>
    <name evidence="2" type="ORF">CHYS00102_LOCUS1237</name>
</gene>
<keyword evidence="1" id="KW-0472">Membrane</keyword>
<accession>A0A7S1B4D7</accession>
<sequence>MCGNIAEEQGNRDALSEYRVPHKDYSFMNKMLRYICPFFEQKGVFERFEEFYTWSRWNKLLFLSPVPDLDFFFESAEEGGYSLSHLLENIKHTEKKPFSNFYSKKNNPSRTFFLKRCFHYTLENWKQVCNLGMYWRDHSVIMHVLCGFLELIMFFLNILFPIVLCIAFYEVANSVMHTKKQASWGLFTTFSTYYDVGFCDSMTKN</sequence>
<evidence type="ECO:0000256" key="1">
    <source>
        <dbReference type="SAM" id="Phobius"/>
    </source>
</evidence>
<feature type="transmembrane region" description="Helical" evidence="1">
    <location>
        <begin position="140"/>
        <end position="169"/>
    </location>
</feature>